<dbReference type="Pfam" id="PF12680">
    <property type="entry name" value="SnoaL_2"/>
    <property type="match status" value="2"/>
</dbReference>
<keyword evidence="3" id="KW-1185">Reference proteome</keyword>
<dbReference type="PANTHER" id="PTHR41252:SF1">
    <property type="entry name" value="BLR2505 PROTEIN"/>
    <property type="match status" value="1"/>
</dbReference>
<dbReference type="GO" id="GO:0016853">
    <property type="term" value="F:isomerase activity"/>
    <property type="evidence" value="ECO:0007669"/>
    <property type="project" value="UniProtKB-KW"/>
</dbReference>
<dbReference type="PANTHER" id="PTHR41252">
    <property type="entry name" value="BLR2505 PROTEIN"/>
    <property type="match status" value="1"/>
</dbReference>
<proteinExistence type="predicted"/>
<sequence>MTEPKSPRAVIEQFLTDIGKAQWDGLADLFAEDVTVSYPLAADQTASLRGRAALRAHFQRLAARGVRLTARDLVIHEATDPEIVIADLTYDGVDCDGTGFTMPACFIWRVRNERVVEARDFLGPRVAAPAQANRAIVAGAFAAWAEGAGSFFDIVAEDVSWTVMGSGASAGLYQGKATFMERIAGPFATQLVGELAPTLLGIWLEGDDVVVRWSSSATTVDGTAYRNAYVFILTLRDGLVVAAEEFLDLPAFERVWNKGRVASSSRGKV</sequence>
<evidence type="ECO:0000313" key="3">
    <source>
        <dbReference type="Proteomes" id="UP000546701"/>
    </source>
</evidence>
<dbReference type="AlphaFoldDB" id="A0A7W9BVD3"/>
<feature type="domain" description="SnoaL-like" evidence="1">
    <location>
        <begin position="11"/>
        <end position="117"/>
    </location>
</feature>
<dbReference type="EMBL" id="JACIJR010000009">
    <property type="protein sequence ID" value="MBB5730812.1"/>
    <property type="molecule type" value="Genomic_DNA"/>
</dbReference>
<dbReference type="Gene3D" id="3.10.450.50">
    <property type="match status" value="2"/>
</dbReference>
<keyword evidence="2" id="KW-0413">Isomerase</keyword>
<gene>
    <name evidence="2" type="ORF">FHS99_003319</name>
</gene>
<dbReference type="Proteomes" id="UP000546701">
    <property type="component" value="Unassembled WGS sequence"/>
</dbReference>
<evidence type="ECO:0000313" key="2">
    <source>
        <dbReference type="EMBL" id="MBB5730812.1"/>
    </source>
</evidence>
<dbReference type="InterPro" id="IPR032710">
    <property type="entry name" value="NTF2-like_dom_sf"/>
</dbReference>
<comment type="caution">
    <text evidence="2">The sequence shown here is derived from an EMBL/GenBank/DDBJ whole genome shotgun (WGS) entry which is preliminary data.</text>
</comment>
<organism evidence="2 3">
    <name type="scientific">Sphingomonas prati</name>
    <dbReference type="NCBI Taxonomy" id="1843237"/>
    <lineage>
        <taxon>Bacteria</taxon>
        <taxon>Pseudomonadati</taxon>
        <taxon>Pseudomonadota</taxon>
        <taxon>Alphaproteobacteria</taxon>
        <taxon>Sphingomonadales</taxon>
        <taxon>Sphingomonadaceae</taxon>
        <taxon>Sphingomonas</taxon>
    </lineage>
</organism>
<name>A0A7W9BVD3_9SPHN</name>
<evidence type="ECO:0000259" key="1">
    <source>
        <dbReference type="Pfam" id="PF12680"/>
    </source>
</evidence>
<dbReference type="SUPFAM" id="SSF54427">
    <property type="entry name" value="NTF2-like"/>
    <property type="match status" value="2"/>
</dbReference>
<dbReference type="RefSeq" id="WP_184075342.1">
    <property type="nucleotide sequence ID" value="NZ_BMJP01000007.1"/>
</dbReference>
<dbReference type="InterPro" id="IPR037401">
    <property type="entry name" value="SnoaL-like"/>
</dbReference>
<accession>A0A7W9BVD3</accession>
<feature type="domain" description="SnoaL-like" evidence="1">
    <location>
        <begin position="140"/>
        <end position="242"/>
    </location>
</feature>
<protein>
    <submittedName>
        <fullName evidence="2">Ketosteroid isomerase-like protein</fullName>
    </submittedName>
</protein>
<reference evidence="2 3" key="1">
    <citation type="submission" date="2020-08" db="EMBL/GenBank/DDBJ databases">
        <title>Genomic Encyclopedia of Type Strains, Phase IV (KMG-IV): sequencing the most valuable type-strain genomes for metagenomic binning, comparative biology and taxonomic classification.</title>
        <authorList>
            <person name="Goeker M."/>
        </authorList>
    </citation>
    <scope>NUCLEOTIDE SEQUENCE [LARGE SCALE GENOMIC DNA]</scope>
    <source>
        <strain evidence="2 3">DSM 103336</strain>
    </source>
</reference>